<keyword evidence="2" id="KW-1185">Reference proteome</keyword>
<organism evidence="1 2">
    <name type="scientific">Rubroshorea leprosula</name>
    <dbReference type="NCBI Taxonomy" id="152421"/>
    <lineage>
        <taxon>Eukaryota</taxon>
        <taxon>Viridiplantae</taxon>
        <taxon>Streptophyta</taxon>
        <taxon>Embryophyta</taxon>
        <taxon>Tracheophyta</taxon>
        <taxon>Spermatophyta</taxon>
        <taxon>Magnoliopsida</taxon>
        <taxon>eudicotyledons</taxon>
        <taxon>Gunneridae</taxon>
        <taxon>Pentapetalae</taxon>
        <taxon>rosids</taxon>
        <taxon>malvids</taxon>
        <taxon>Malvales</taxon>
        <taxon>Dipterocarpaceae</taxon>
        <taxon>Rubroshorea</taxon>
    </lineage>
</organism>
<protein>
    <submittedName>
        <fullName evidence="1">Uncharacterized protein</fullName>
    </submittedName>
</protein>
<dbReference type="EMBL" id="BPVZ01000124">
    <property type="protein sequence ID" value="GKV37776.1"/>
    <property type="molecule type" value="Genomic_DNA"/>
</dbReference>
<sequence>MYISVLRFRNTNRKTGLEFGSLAEKSGAIEMNAAP</sequence>
<gene>
    <name evidence="1" type="ORF">SLEP1_g45766</name>
</gene>
<dbReference type="Proteomes" id="UP001054252">
    <property type="component" value="Unassembled WGS sequence"/>
</dbReference>
<evidence type="ECO:0000313" key="1">
    <source>
        <dbReference type="EMBL" id="GKV37776.1"/>
    </source>
</evidence>
<accession>A0AAV5LK39</accession>
<proteinExistence type="predicted"/>
<reference evidence="1 2" key="1">
    <citation type="journal article" date="2021" name="Commun. Biol.">
        <title>The genome of Shorea leprosula (Dipterocarpaceae) highlights the ecological relevance of drought in aseasonal tropical rainforests.</title>
        <authorList>
            <person name="Ng K.K.S."/>
            <person name="Kobayashi M.J."/>
            <person name="Fawcett J.A."/>
            <person name="Hatakeyama M."/>
            <person name="Paape T."/>
            <person name="Ng C.H."/>
            <person name="Ang C.C."/>
            <person name="Tnah L.H."/>
            <person name="Lee C.T."/>
            <person name="Nishiyama T."/>
            <person name="Sese J."/>
            <person name="O'Brien M.J."/>
            <person name="Copetti D."/>
            <person name="Mohd Noor M.I."/>
            <person name="Ong R.C."/>
            <person name="Putra M."/>
            <person name="Sireger I.Z."/>
            <person name="Indrioko S."/>
            <person name="Kosugi Y."/>
            <person name="Izuno A."/>
            <person name="Isagi Y."/>
            <person name="Lee S.L."/>
            <person name="Shimizu K.K."/>
        </authorList>
    </citation>
    <scope>NUCLEOTIDE SEQUENCE [LARGE SCALE GENOMIC DNA]</scope>
    <source>
        <strain evidence="1">214</strain>
    </source>
</reference>
<evidence type="ECO:0000313" key="2">
    <source>
        <dbReference type="Proteomes" id="UP001054252"/>
    </source>
</evidence>
<dbReference type="AlphaFoldDB" id="A0AAV5LK39"/>
<comment type="caution">
    <text evidence="1">The sequence shown here is derived from an EMBL/GenBank/DDBJ whole genome shotgun (WGS) entry which is preliminary data.</text>
</comment>
<name>A0AAV5LK39_9ROSI</name>